<feature type="chain" id="PRO_5037183169" evidence="3">
    <location>
        <begin position="24"/>
        <end position="514"/>
    </location>
</feature>
<feature type="domain" description="SLH" evidence="4">
    <location>
        <begin position="392"/>
        <end position="451"/>
    </location>
</feature>
<evidence type="ECO:0000256" key="3">
    <source>
        <dbReference type="SAM" id="SignalP"/>
    </source>
</evidence>
<name>A0A926DPX2_9FIRM</name>
<dbReference type="EMBL" id="JACRSU010000005">
    <property type="protein sequence ID" value="MBC8541662.1"/>
    <property type="molecule type" value="Genomic_DNA"/>
</dbReference>
<dbReference type="PROSITE" id="PS51272">
    <property type="entry name" value="SLH"/>
    <property type="match status" value="3"/>
</dbReference>
<evidence type="ECO:0000259" key="4">
    <source>
        <dbReference type="PROSITE" id="PS51272"/>
    </source>
</evidence>
<evidence type="ECO:0000313" key="5">
    <source>
        <dbReference type="EMBL" id="MBC8541662.1"/>
    </source>
</evidence>
<sequence>MKKFLCAILTSALLLTSVTPAFAAGSIDVPESKISEIVTEFCKYMPEDPGQRIRIWMVFKAYMVDGTNGIDTIIAALKGEQDLPANDDMQIIFNKFVDQVKDKYSDQFIFLLELYKNTSLSARKESLDNFGKDPVNGVFEKTPLELNAEEKAAADALFDAYITDDAETGLDFHEIDSANFLNLITPFNGRFKMTNDRNDDFVLSTYSKTFAKDLGSTLEYSSINGVDVESRGTDLQKGFDILTGVVEMFNSFSDEQKDNLKIVLANEDINLYKEGQSAAERPADEEDPDDTDDTDPTRPGGGSTRPNRPGTSTDDEFVLTTPTYNTSKPLFNDMTSGSWEVPYVMNLTERKIFIGYEDGSFRPNISISRQEIAVALVRAMGLTPDAAVADANSGFSDDATIADWARGYVNIAVEKKLFTGYDDGEFKPTRTISRQELITVIMRLTEDSDASTSMTYTDAADIQGYAREYVGKATNLGIVGGYPDGSFKPFNDVTRAEAAKMLYNGLEYYTFMSK</sequence>
<gene>
    <name evidence="5" type="ORF">H8698_11805</name>
</gene>
<feature type="signal peptide" evidence="3">
    <location>
        <begin position="1"/>
        <end position="23"/>
    </location>
</feature>
<keyword evidence="1" id="KW-0677">Repeat</keyword>
<organism evidence="5 6">
    <name type="scientific">Congzhengia minquanensis</name>
    <dbReference type="NCBI Taxonomy" id="2763657"/>
    <lineage>
        <taxon>Bacteria</taxon>
        <taxon>Bacillati</taxon>
        <taxon>Bacillota</taxon>
        <taxon>Clostridia</taxon>
        <taxon>Eubacteriales</taxon>
        <taxon>Oscillospiraceae</taxon>
        <taxon>Congzhengia</taxon>
    </lineage>
</organism>
<dbReference type="InterPro" id="IPR051465">
    <property type="entry name" value="Cell_Envelope_Struct_Comp"/>
</dbReference>
<feature type="region of interest" description="Disordered" evidence="2">
    <location>
        <begin position="275"/>
        <end position="321"/>
    </location>
</feature>
<proteinExistence type="predicted"/>
<dbReference type="Proteomes" id="UP000611762">
    <property type="component" value="Unassembled WGS sequence"/>
</dbReference>
<dbReference type="Pfam" id="PF00395">
    <property type="entry name" value="SLH"/>
    <property type="match status" value="3"/>
</dbReference>
<protein>
    <submittedName>
        <fullName evidence="5">S-layer homology domain-containing protein</fullName>
    </submittedName>
</protein>
<evidence type="ECO:0000256" key="1">
    <source>
        <dbReference type="ARBA" id="ARBA00022737"/>
    </source>
</evidence>
<dbReference type="InterPro" id="IPR001119">
    <property type="entry name" value="SLH_dom"/>
</dbReference>
<feature type="domain" description="SLH" evidence="4">
    <location>
        <begin position="327"/>
        <end position="390"/>
    </location>
</feature>
<keyword evidence="6" id="KW-1185">Reference proteome</keyword>
<reference evidence="5" key="1">
    <citation type="submission" date="2020-08" db="EMBL/GenBank/DDBJ databases">
        <title>Genome public.</title>
        <authorList>
            <person name="Liu C."/>
            <person name="Sun Q."/>
        </authorList>
    </citation>
    <scope>NUCLEOTIDE SEQUENCE</scope>
    <source>
        <strain evidence="5">H8</strain>
    </source>
</reference>
<keyword evidence="3" id="KW-0732">Signal</keyword>
<accession>A0A926DPX2</accession>
<feature type="domain" description="SLH" evidence="4">
    <location>
        <begin position="453"/>
        <end position="514"/>
    </location>
</feature>
<comment type="caution">
    <text evidence="5">The sequence shown here is derived from an EMBL/GenBank/DDBJ whole genome shotgun (WGS) entry which is preliminary data.</text>
</comment>
<evidence type="ECO:0000256" key="2">
    <source>
        <dbReference type="SAM" id="MobiDB-lite"/>
    </source>
</evidence>
<dbReference type="PANTHER" id="PTHR43308">
    <property type="entry name" value="OUTER MEMBRANE PROTEIN ALPHA-RELATED"/>
    <property type="match status" value="1"/>
</dbReference>
<dbReference type="RefSeq" id="WP_249313689.1">
    <property type="nucleotide sequence ID" value="NZ_JACRSU010000005.1"/>
</dbReference>
<evidence type="ECO:0000313" key="6">
    <source>
        <dbReference type="Proteomes" id="UP000611762"/>
    </source>
</evidence>
<dbReference type="AlphaFoldDB" id="A0A926DPX2"/>
<feature type="compositionally biased region" description="Acidic residues" evidence="2">
    <location>
        <begin position="283"/>
        <end position="294"/>
    </location>
</feature>